<reference evidence="3 4" key="1">
    <citation type="submission" date="2017-11" db="EMBL/GenBank/DDBJ databases">
        <title>Isolation and Characterization of Methanofollis Species from Methane Seep Offshore SW Taiwan.</title>
        <authorList>
            <person name="Teng N.-H."/>
            <person name="Lai M.-C."/>
            <person name="Chen S.-C."/>
        </authorList>
    </citation>
    <scope>NUCLEOTIDE SEQUENCE [LARGE SCALE GENOMIC DNA]</scope>
    <source>
        <strain evidence="3 4">FWC-SCC2</strain>
    </source>
</reference>
<dbReference type="PANTHER" id="PTHR21363:SF0">
    <property type="entry name" value="PREPHENATE DEHYDROGENASE [NADP(+)]"/>
    <property type="match status" value="1"/>
</dbReference>
<comment type="caution">
    <text evidence="3">The sequence shown here is derived from an EMBL/GenBank/DDBJ whole genome shotgun (WGS) entry which is preliminary data.</text>
</comment>
<dbReference type="GO" id="GO:0004665">
    <property type="term" value="F:prephenate dehydrogenase (NADP+) activity"/>
    <property type="evidence" value="ECO:0007669"/>
    <property type="project" value="InterPro"/>
</dbReference>
<gene>
    <name evidence="3" type="ORF">CUJ86_00975</name>
</gene>
<keyword evidence="4" id="KW-1185">Reference proteome</keyword>
<dbReference type="SUPFAM" id="SSF51735">
    <property type="entry name" value="NAD(P)-binding Rossmann-fold domains"/>
    <property type="match status" value="1"/>
</dbReference>
<dbReference type="RefSeq" id="WP_130645696.1">
    <property type="nucleotide sequence ID" value="NZ_PGCL01000001.1"/>
</dbReference>
<accession>A0A483CW21</accession>
<dbReference type="GO" id="GO:0008977">
    <property type="term" value="F:prephenate dehydrogenase (NAD+) activity"/>
    <property type="evidence" value="ECO:0007669"/>
    <property type="project" value="InterPro"/>
</dbReference>
<dbReference type="Gene3D" id="3.40.50.720">
    <property type="entry name" value="NAD(P)-binding Rossmann-like Domain"/>
    <property type="match status" value="1"/>
</dbReference>
<evidence type="ECO:0000259" key="2">
    <source>
        <dbReference type="PROSITE" id="PS51176"/>
    </source>
</evidence>
<evidence type="ECO:0000313" key="4">
    <source>
        <dbReference type="Proteomes" id="UP000292580"/>
    </source>
</evidence>
<feature type="domain" description="Prephenate/arogenate dehydrogenase" evidence="2">
    <location>
        <begin position="1"/>
        <end position="264"/>
    </location>
</feature>
<dbReference type="Pfam" id="PF20463">
    <property type="entry name" value="PDH_C"/>
    <property type="match status" value="1"/>
</dbReference>
<dbReference type="InterPro" id="IPR050812">
    <property type="entry name" value="Preph/Arog_dehydrog"/>
</dbReference>
<dbReference type="Pfam" id="PF02153">
    <property type="entry name" value="PDH_N"/>
    <property type="match status" value="1"/>
</dbReference>
<dbReference type="PANTHER" id="PTHR21363">
    <property type="entry name" value="PREPHENATE DEHYDROGENASE"/>
    <property type="match status" value="1"/>
</dbReference>
<dbReference type="Proteomes" id="UP000292580">
    <property type="component" value="Unassembled WGS sequence"/>
</dbReference>
<protein>
    <submittedName>
        <fullName evidence="3">Prephenate dehydrogenase/arogenate dehydrogenase family protein</fullName>
    </submittedName>
</protein>
<keyword evidence="1" id="KW-0560">Oxidoreductase</keyword>
<evidence type="ECO:0000313" key="3">
    <source>
        <dbReference type="EMBL" id="TAJ45350.1"/>
    </source>
</evidence>
<name>A0A483CW21_9EURY</name>
<dbReference type="InterPro" id="IPR003099">
    <property type="entry name" value="Prephen_DH"/>
</dbReference>
<dbReference type="GO" id="GO:0006571">
    <property type="term" value="P:tyrosine biosynthetic process"/>
    <property type="evidence" value="ECO:0007669"/>
    <property type="project" value="InterPro"/>
</dbReference>
<dbReference type="OrthoDB" id="24743at2157"/>
<dbReference type="PROSITE" id="PS51176">
    <property type="entry name" value="PDH_ADH"/>
    <property type="match status" value="1"/>
</dbReference>
<dbReference type="InterPro" id="IPR046826">
    <property type="entry name" value="PDH_N"/>
</dbReference>
<organism evidence="3 4">
    <name type="scientific">Methanofollis fontis</name>
    <dbReference type="NCBI Taxonomy" id="2052832"/>
    <lineage>
        <taxon>Archaea</taxon>
        <taxon>Methanobacteriati</taxon>
        <taxon>Methanobacteriota</taxon>
        <taxon>Stenosarchaea group</taxon>
        <taxon>Methanomicrobia</taxon>
        <taxon>Methanomicrobiales</taxon>
        <taxon>Methanomicrobiaceae</taxon>
        <taxon>Methanofollis</taxon>
    </lineage>
</organism>
<dbReference type="Gene3D" id="1.10.3660.10">
    <property type="entry name" value="6-phosphogluconate dehydrogenase C-terminal like domain"/>
    <property type="match status" value="1"/>
</dbReference>
<dbReference type="GO" id="GO:0070403">
    <property type="term" value="F:NAD+ binding"/>
    <property type="evidence" value="ECO:0007669"/>
    <property type="project" value="InterPro"/>
</dbReference>
<proteinExistence type="predicted"/>
<dbReference type="EMBL" id="PGCL01000001">
    <property type="protein sequence ID" value="TAJ45350.1"/>
    <property type="molecule type" value="Genomic_DNA"/>
</dbReference>
<dbReference type="InterPro" id="IPR046825">
    <property type="entry name" value="PDH_C"/>
</dbReference>
<evidence type="ECO:0000256" key="1">
    <source>
        <dbReference type="ARBA" id="ARBA00023002"/>
    </source>
</evidence>
<dbReference type="AlphaFoldDB" id="A0A483CW21"/>
<sequence>MHIGIIGGTGGMGSFFARTFAAAGHEVSVSGRHTAVTNAWIAEHCDLVVVSVPIRATAAVIREIAPLLRPEQSLCDLTSLKAVPVAAMLETEAAVLGLHPMFGPSVASLRGQTIIACPARIDPERQEEVLGIFRAEGAQITEMDPLEHDRLMAVVQALTHYATLTVAGTIRRLGIDLDALLSATSPVYRIETALVGRILGQDPDLYGPILQENPAVPEVLAAFSDAAVELSRAVVDGDEQAFTEIFAADARYFSGYIPQATEDSEVLVRCLSER</sequence>
<dbReference type="InterPro" id="IPR008927">
    <property type="entry name" value="6-PGluconate_DH-like_C_sf"/>
</dbReference>
<dbReference type="InterPro" id="IPR036291">
    <property type="entry name" value="NAD(P)-bd_dom_sf"/>
</dbReference>
<dbReference type="SUPFAM" id="SSF48179">
    <property type="entry name" value="6-phosphogluconate dehydrogenase C-terminal domain-like"/>
    <property type="match status" value="1"/>
</dbReference>